<dbReference type="InterPro" id="IPR020568">
    <property type="entry name" value="Ribosomal_Su5_D2-typ_SF"/>
</dbReference>
<dbReference type="GO" id="GO:0004765">
    <property type="term" value="F:shikimate kinase activity"/>
    <property type="evidence" value="ECO:0007669"/>
    <property type="project" value="UniProtKB-EC"/>
</dbReference>
<dbReference type="SUPFAM" id="SSF54211">
    <property type="entry name" value="Ribosomal protein S5 domain 2-like"/>
    <property type="match status" value="1"/>
</dbReference>
<dbReference type="EMBL" id="CP087714">
    <property type="protein sequence ID" value="XAT64772.1"/>
    <property type="molecule type" value="Genomic_DNA"/>
</dbReference>
<evidence type="ECO:0000256" key="12">
    <source>
        <dbReference type="ARBA" id="ARBA00023141"/>
    </source>
</evidence>
<comment type="similarity">
    <text evidence="3 14">Belongs to the GHMP kinase family. Archaeal shikimate kinase subfamily.</text>
</comment>
<dbReference type="RefSeq" id="WP_193807631.1">
    <property type="nucleotide sequence ID" value="NZ_CP087714.1"/>
</dbReference>
<comment type="subcellular location">
    <subcellularLocation>
        <location evidence="1 14">Cytoplasm</location>
    </subcellularLocation>
</comment>
<dbReference type="InterPro" id="IPR010189">
    <property type="entry name" value="SK_arc"/>
</dbReference>
<keyword evidence="6 14" id="KW-0963">Cytoplasm</keyword>
<evidence type="ECO:0000256" key="2">
    <source>
        <dbReference type="ARBA" id="ARBA00004842"/>
    </source>
</evidence>
<dbReference type="PANTHER" id="PTHR20861:SF3">
    <property type="entry name" value="SHIKIMATE KINASE"/>
    <property type="match status" value="1"/>
</dbReference>
<evidence type="ECO:0000313" key="16">
    <source>
        <dbReference type="EMBL" id="XAT64772.1"/>
    </source>
</evidence>
<dbReference type="Gene3D" id="3.30.230.10">
    <property type="match status" value="1"/>
</dbReference>
<dbReference type="Pfam" id="PF00288">
    <property type="entry name" value="GHMP_kinases_N"/>
    <property type="match status" value="1"/>
</dbReference>
<evidence type="ECO:0000256" key="14">
    <source>
        <dbReference type="HAMAP-Rule" id="MF_00370"/>
    </source>
</evidence>
<accession>A0ABZ3H5U6</accession>
<keyword evidence="12 14" id="KW-0057">Aromatic amino acid biosynthesis</keyword>
<dbReference type="InterPro" id="IPR006204">
    <property type="entry name" value="GHMP_kinase_N_dom"/>
</dbReference>
<evidence type="ECO:0000256" key="5">
    <source>
        <dbReference type="ARBA" id="ARBA00013853"/>
    </source>
</evidence>
<dbReference type="EC" id="2.7.1.71" evidence="4 14"/>
<keyword evidence="10 14" id="KW-0418">Kinase</keyword>
<name>A0ABZ3H5U6_GEOAI</name>
<dbReference type="HAMAP" id="MF_00370">
    <property type="entry name" value="Shik_kinase_arch"/>
    <property type="match status" value="1"/>
</dbReference>
<evidence type="ECO:0000256" key="8">
    <source>
        <dbReference type="ARBA" id="ARBA00022679"/>
    </source>
</evidence>
<keyword evidence="17" id="KW-1185">Reference proteome</keyword>
<protein>
    <recommendedName>
        <fullName evidence="5 14">Shikimate kinase</fullName>
        <shortName evidence="14">SK</shortName>
        <ecNumber evidence="4 14">2.7.1.71</ecNumber>
    </recommendedName>
</protein>
<reference evidence="16 17" key="1">
    <citation type="submission" date="2021-11" db="EMBL/GenBank/DDBJ databases">
        <title>Whole genome of Geoglobus acetivorans.</title>
        <authorList>
            <person name="Liu D."/>
        </authorList>
    </citation>
    <scope>NUCLEOTIDE SEQUENCE [LARGE SCALE GENOMIC DNA]</scope>
    <source>
        <strain evidence="16 17">SBH6</strain>
    </source>
</reference>
<dbReference type="GeneID" id="90449064"/>
<evidence type="ECO:0000259" key="15">
    <source>
        <dbReference type="Pfam" id="PF00288"/>
    </source>
</evidence>
<sequence length="278" mass="30857">MKVKSKSYAAGTVINALATFKGVAFGIDLETRVVFSETDDRGFYIFQKGRLERSAIAEKLMRNSDFEGGVFRVESEIPERSGLGSSSAFMNAIILATLKAQEQELNAGKILRLNARMSLEFGMSYTGAFDDASASLLGGFVFSDNLRMKLYRRVEPEGEVLVLIPEWQRGDVKPDVMKEGSENVERAFNLAMEGKYKEAMLINSMHYCPKLNLPLEPVYALQNLNVSAGLSGNGPSYVAFGDDIDAAEEIWCSFGKVIRRKMVNVPADLIEIPENLFY</sequence>
<evidence type="ECO:0000313" key="17">
    <source>
        <dbReference type="Proteomes" id="UP001492541"/>
    </source>
</evidence>
<dbReference type="InterPro" id="IPR014721">
    <property type="entry name" value="Ribsml_uS5_D2-typ_fold_subgr"/>
</dbReference>
<evidence type="ECO:0000256" key="11">
    <source>
        <dbReference type="ARBA" id="ARBA00022840"/>
    </source>
</evidence>
<gene>
    <name evidence="14" type="primary">aroK</name>
    <name evidence="16" type="ORF">LPQ35_05220</name>
</gene>
<proteinExistence type="inferred from homology"/>
<feature type="domain" description="GHMP kinase N-terminal" evidence="15">
    <location>
        <begin position="56"/>
        <end position="139"/>
    </location>
</feature>
<keyword evidence="7 14" id="KW-0028">Amino-acid biosynthesis</keyword>
<dbReference type="Proteomes" id="UP001492541">
    <property type="component" value="Chromosome"/>
</dbReference>
<dbReference type="NCBIfam" id="TIGR01920">
    <property type="entry name" value="Shik_kin_archae"/>
    <property type="match status" value="1"/>
</dbReference>
<keyword evidence="8 14" id="KW-0808">Transferase</keyword>
<evidence type="ECO:0000256" key="13">
    <source>
        <dbReference type="ARBA" id="ARBA00048567"/>
    </source>
</evidence>
<evidence type="ECO:0000256" key="9">
    <source>
        <dbReference type="ARBA" id="ARBA00022741"/>
    </source>
</evidence>
<evidence type="ECO:0000256" key="10">
    <source>
        <dbReference type="ARBA" id="ARBA00022777"/>
    </source>
</evidence>
<dbReference type="PANTHER" id="PTHR20861">
    <property type="entry name" value="HOMOSERINE/4-DIPHOSPHOCYTIDYL-2-C-METHYL-D-ERYTHRITOL KINASE"/>
    <property type="match status" value="1"/>
</dbReference>
<comment type="catalytic activity">
    <reaction evidence="13 14">
        <text>shikimate + ATP = 3-phosphoshikimate + ADP + H(+)</text>
        <dbReference type="Rhea" id="RHEA:13121"/>
        <dbReference type="ChEBI" id="CHEBI:15378"/>
        <dbReference type="ChEBI" id="CHEBI:30616"/>
        <dbReference type="ChEBI" id="CHEBI:36208"/>
        <dbReference type="ChEBI" id="CHEBI:145989"/>
        <dbReference type="ChEBI" id="CHEBI:456216"/>
        <dbReference type="EC" id="2.7.1.71"/>
    </reaction>
</comment>
<keyword evidence="9 14" id="KW-0547">Nucleotide-binding</keyword>
<comment type="pathway">
    <text evidence="2 14">Metabolic intermediate biosynthesis; chorismate biosynthesis; chorismate from D-erythrose 4-phosphate and phosphoenolpyruvate: step 5/7.</text>
</comment>
<evidence type="ECO:0000256" key="6">
    <source>
        <dbReference type="ARBA" id="ARBA00022490"/>
    </source>
</evidence>
<organism evidence="16 17">
    <name type="scientific">Geoglobus acetivorans</name>
    <dbReference type="NCBI Taxonomy" id="565033"/>
    <lineage>
        <taxon>Archaea</taxon>
        <taxon>Methanobacteriati</taxon>
        <taxon>Methanobacteriota</taxon>
        <taxon>Archaeoglobi</taxon>
        <taxon>Archaeoglobales</taxon>
        <taxon>Archaeoglobaceae</taxon>
        <taxon>Geoglobus</taxon>
    </lineage>
</organism>
<evidence type="ECO:0000256" key="1">
    <source>
        <dbReference type="ARBA" id="ARBA00004496"/>
    </source>
</evidence>
<evidence type="ECO:0000256" key="4">
    <source>
        <dbReference type="ARBA" id="ARBA00012154"/>
    </source>
</evidence>
<feature type="binding site" evidence="14">
    <location>
        <begin position="78"/>
        <end position="88"/>
    </location>
    <ligand>
        <name>ATP</name>
        <dbReference type="ChEBI" id="CHEBI:30616"/>
    </ligand>
</feature>
<dbReference type="PIRSF" id="PIRSF005758">
    <property type="entry name" value="Shikimt_kin_arch"/>
    <property type="match status" value="1"/>
</dbReference>
<keyword evidence="11 14" id="KW-0067">ATP-binding</keyword>
<evidence type="ECO:0000256" key="7">
    <source>
        <dbReference type="ARBA" id="ARBA00022605"/>
    </source>
</evidence>
<evidence type="ECO:0000256" key="3">
    <source>
        <dbReference type="ARBA" id="ARBA00010202"/>
    </source>
</evidence>